<reference evidence="1" key="1">
    <citation type="journal article" date="2012" name="Science">
        <title>Fermentation, hydrogen, and sulfur metabolism in multiple uncultivated bacterial phyla.</title>
        <authorList>
            <person name="Wrighton K.C."/>
            <person name="Thomas B.C."/>
            <person name="Sharon I."/>
            <person name="Miller C.S."/>
            <person name="Castelle C.J."/>
            <person name="VerBerkmoes N.C."/>
            <person name="Wilkins M.J."/>
            <person name="Hettich R.L."/>
            <person name="Lipton M.S."/>
            <person name="Williams K.H."/>
            <person name="Long P.E."/>
            <person name="Banfield J.F."/>
        </authorList>
    </citation>
    <scope>NUCLEOTIDE SEQUENCE [LARGE SCALE GENOMIC DNA]</scope>
</reference>
<proteinExistence type="predicted"/>
<comment type="caution">
    <text evidence="1">The sequence shown here is derived from an EMBL/GenBank/DDBJ whole genome shotgun (WGS) entry which is preliminary data.</text>
</comment>
<accession>K2AVU1</accession>
<protein>
    <submittedName>
        <fullName evidence="1">Uncharacterized protein</fullName>
    </submittedName>
</protein>
<evidence type="ECO:0000313" key="1">
    <source>
        <dbReference type="EMBL" id="EKD65776.1"/>
    </source>
</evidence>
<dbReference type="AlphaFoldDB" id="K2AVU1"/>
<sequence length="79" mass="9351">MTTVTIKNVPVDIIKKFWATIDYKEVDVNFTPKKRINSKASKLIKEWKSPSNTSSWPFEVSEFINIMKGWQNWTHSQLY</sequence>
<gene>
    <name evidence="1" type="ORF">ACD_49C00086G0002</name>
</gene>
<dbReference type="EMBL" id="AMFJ01021672">
    <property type="protein sequence ID" value="EKD65776.1"/>
    <property type="molecule type" value="Genomic_DNA"/>
</dbReference>
<name>K2AVU1_9BACT</name>
<organism evidence="1">
    <name type="scientific">uncultured bacterium</name>
    <name type="common">gcode 4</name>
    <dbReference type="NCBI Taxonomy" id="1234023"/>
    <lineage>
        <taxon>Bacteria</taxon>
        <taxon>environmental samples</taxon>
    </lineage>
</organism>